<evidence type="ECO:0000256" key="3">
    <source>
        <dbReference type="ARBA" id="ARBA00023136"/>
    </source>
</evidence>
<dbReference type="Pfam" id="PF13627">
    <property type="entry name" value="LptM_cons"/>
    <property type="match status" value="1"/>
</dbReference>
<protein>
    <submittedName>
        <fullName evidence="9">Uncharacterized protein</fullName>
    </submittedName>
</protein>
<comment type="caution">
    <text evidence="9">The sequence shown here is derived from an EMBL/GenBank/DDBJ whole genome shotgun (WGS) entry which is preliminary data.</text>
</comment>
<evidence type="ECO:0000256" key="5">
    <source>
        <dbReference type="ARBA" id="ARBA00023237"/>
    </source>
</evidence>
<evidence type="ECO:0000256" key="7">
    <source>
        <dbReference type="SAM" id="MobiDB-lite"/>
    </source>
</evidence>
<evidence type="ECO:0000256" key="2">
    <source>
        <dbReference type="ARBA" id="ARBA00022729"/>
    </source>
</evidence>
<comment type="subcellular location">
    <subcellularLocation>
        <location evidence="1">Cell outer membrane</location>
        <topology evidence="1">Lipid-anchor</topology>
    </subcellularLocation>
</comment>
<name>A0A418X4E5_9BURK</name>
<keyword evidence="6" id="KW-0449">Lipoprotein</keyword>
<keyword evidence="8" id="KW-1133">Transmembrane helix</keyword>
<dbReference type="AlphaFoldDB" id="A0A418X4E5"/>
<keyword evidence="2" id="KW-0732">Signal</keyword>
<dbReference type="Proteomes" id="UP000285190">
    <property type="component" value="Unassembled WGS sequence"/>
</dbReference>
<dbReference type="GO" id="GO:0009279">
    <property type="term" value="C:cell outer membrane"/>
    <property type="evidence" value="ECO:0007669"/>
    <property type="project" value="UniProtKB-SubCell"/>
</dbReference>
<dbReference type="EMBL" id="QYUN01000002">
    <property type="protein sequence ID" value="RJG07295.1"/>
    <property type="molecule type" value="Genomic_DNA"/>
</dbReference>
<evidence type="ECO:0000313" key="10">
    <source>
        <dbReference type="Proteomes" id="UP000285190"/>
    </source>
</evidence>
<reference evidence="9 10" key="1">
    <citation type="submission" date="2018-09" db="EMBL/GenBank/DDBJ databases">
        <authorList>
            <person name="Zhu H."/>
        </authorList>
    </citation>
    <scope>NUCLEOTIDE SEQUENCE [LARGE SCALE GENOMIC DNA]</scope>
    <source>
        <strain evidence="9 10">K2R10-39</strain>
    </source>
</reference>
<evidence type="ECO:0000256" key="4">
    <source>
        <dbReference type="ARBA" id="ARBA00023139"/>
    </source>
</evidence>
<organism evidence="9 10">
    <name type="scientific">Noviherbaspirillum cavernae</name>
    <dbReference type="NCBI Taxonomy" id="2320862"/>
    <lineage>
        <taxon>Bacteria</taxon>
        <taxon>Pseudomonadati</taxon>
        <taxon>Pseudomonadota</taxon>
        <taxon>Betaproteobacteria</taxon>
        <taxon>Burkholderiales</taxon>
        <taxon>Oxalobacteraceae</taxon>
        <taxon>Noviherbaspirillum</taxon>
    </lineage>
</organism>
<evidence type="ECO:0000256" key="6">
    <source>
        <dbReference type="ARBA" id="ARBA00023288"/>
    </source>
</evidence>
<evidence type="ECO:0000313" key="9">
    <source>
        <dbReference type="EMBL" id="RJG07295.1"/>
    </source>
</evidence>
<keyword evidence="3 8" id="KW-0472">Membrane</keyword>
<keyword evidence="8" id="KW-0812">Transmembrane</keyword>
<proteinExistence type="predicted"/>
<gene>
    <name evidence="9" type="ORF">D3870_15960</name>
</gene>
<evidence type="ECO:0000256" key="1">
    <source>
        <dbReference type="ARBA" id="ARBA00004459"/>
    </source>
</evidence>
<accession>A0A418X4E5</accession>
<dbReference type="NCBIfam" id="NF047847">
    <property type="entry name" value="SS_mature_LptM"/>
    <property type="match status" value="1"/>
</dbReference>
<keyword evidence="4" id="KW-0564">Palmitate</keyword>
<feature type="compositionally biased region" description="Polar residues" evidence="7">
    <location>
        <begin position="76"/>
        <end position="88"/>
    </location>
</feature>
<dbReference type="InterPro" id="IPR032831">
    <property type="entry name" value="LptM_cons"/>
</dbReference>
<keyword evidence="10" id="KW-1185">Reference proteome</keyword>
<evidence type="ECO:0000256" key="8">
    <source>
        <dbReference type="SAM" id="Phobius"/>
    </source>
</evidence>
<feature type="transmembrane region" description="Helical" evidence="8">
    <location>
        <begin position="20"/>
        <end position="40"/>
    </location>
</feature>
<feature type="region of interest" description="Disordered" evidence="7">
    <location>
        <begin position="58"/>
        <end position="88"/>
    </location>
</feature>
<sequence length="88" mass="9176">MLHSSEFPQTVILSVKSIPYLTRAGAVLFACAFAALLAACGQKGPLYFPKPAPIATPATKPVPAPVEESALPNLTDPVSTDDQNPVSK</sequence>
<keyword evidence="5" id="KW-0998">Cell outer membrane</keyword>